<dbReference type="Proteomes" id="UP001175271">
    <property type="component" value="Unassembled WGS sequence"/>
</dbReference>
<dbReference type="EMBL" id="JAUCMV010000004">
    <property type="protein sequence ID" value="KAK0404070.1"/>
    <property type="molecule type" value="Genomic_DNA"/>
</dbReference>
<keyword evidence="1" id="KW-0732">Signal</keyword>
<gene>
    <name evidence="2" type="ORF">QR680_017270</name>
</gene>
<evidence type="ECO:0000313" key="3">
    <source>
        <dbReference type="Proteomes" id="UP001175271"/>
    </source>
</evidence>
<dbReference type="AlphaFoldDB" id="A0AA39HEH5"/>
<organism evidence="2 3">
    <name type="scientific">Steinernema hermaphroditum</name>
    <dbReference type="NCBI Taxonomy" id="289476"/>
    <lineage>
        <taxon>Eukaryota</taxon>
        <taxon>Metazoa</taxon>
        <taxon>Ecdysozoa</taxon>
        <taxon>Nematoda</taxon>
        <taxon>Chromadorea</taxon>
        <taxon>Rhabditida</taxon>
        <taxon>Tylenchina</taxon>
        <taxon>Panagrolaimomorpha</taxon>
        <taxon>Strongyloidoidea</taxon>
        <taxon>Steinernematidae</taxon>
        <taxon>Steinernema</taxon>
    </lineage>
</organism>
<evidence type="ECO:0008006" key="4">
    <source>
        <dbReference type="Google" id="ProtNLM"/>
    </source>
</evidence>
<feature type="signal peptide" evidence="1">
    <location>
        <begin position="1"/>
        <end position="19"/>
    </location>
</feature>
<name>A0AA39HEH5_9BILA</name>
<reference evidence="2" key="1">
    <citation type="submission" date="2023-06" db="EMBL/GenBank/DDBJ databases">
        <title>Genomic analysis of the entomopathogenic nematode Steinernema hermaphroditum.</title>
        <authorList>
            <person name="Schwarz E.M."/>
            <person name="Heppert J.K."/>
            <person name="Baniya A."/>
            <person name="Schwartz H.T."/>
            <person name="Tan C.-H."/>
            <person name="Antoshechkin I."/>
            <person name="Sternberg P.W."/>
            <person name="Goodrich-Blair H."/>
            <person name="Dillman A.R."/>
        </authorList>
    </citation>
    <scope>NUCLEOTIDE SEQUENCE</scope>
    <source>
        <strain evidence="2">PS9179</strain>
        <tissue evidence="2">Whole animal</tissue>
    </source>
</reference>
<protein>
    <recommendedName>
        <fullName evidence="4">Chitin-binding type-2 domain-containing protein</fullName>
    </recommendedName>
</protein>
<evidence type="ECO:0000256" key="1">
    <source>
        <dbReference type="SAM" id="SignalP"/>
    </source>
</evidence>
<dbReference type="InterPro" id="IPR053124">
    <property type="entry name" value="Notch_signaling_modulators"/>
</dbReference>
<accession>A0AA39HEH5</accession>
<sequence length="354" mass="40284">MLLRLLPLLLLFVSRDVYSLLIKAACKHNPNLKMCEKATNEKKPESSFILEAAEGSPQQIPYYCAKYRRHYGVFCGKNFNQYRLQFSALKDFCHSFGRVCQGARRRDAPLPDGSFITRQEPFPEMTDRELQSLHEEHSFPYPARTSLEAAARAPPTHNSRSCTPDCDQRRFPHCTQECKCDYEYAGVQKFCNPPPIPLMYNICKLWYRKCPKYQRYHYAEQYLVSKAQGGSGQPSGTSPGEIPAELTRGRQRDATEYWTANGEIHSAPVHKHSTSPFAKPGLWETNPKNPHNRDQANKWWYNADSVGVDWLNGQMNWGGHWAVPAIGLGGSNGYSTLHFPSAGKWLGIADDYDV</sequence>
<dbReference type="GO" id="GO:0005615">
    <property type="term" value="C:extracellular space"/>
    <property type="evidence" value="ECO:0007669"/>
    <property type="project" value="TreeGrafter"/>
</dbReference>
<feature type="chain" id="PRO_5041337817" description="Chitin-binding type-2 domain-containing protein" evidence="1">
    <location>
        <begin position="20"/>
        <end position="354"/>
    </location>
</feature>
<comment type="caution">
    <text evidence="2">The sequence shown here is derived from an EMBL/GenBank/DDBJ whole genome shotgun (WGS) entry which is preliminary data.</text>
</comment>
<dbReference type="GO" id="GO:0045747">
    <property type="term" value="P:positive regulation of Notch signaling pathway"/>
    <property type="evidence" value="ECO:0007669"/>
    <property type="project" value="TreeGrafter"/>
</dbReference>
<proteinExistence type="predicted"/>
<dbReference type="PANTHER" id="PTHR35015:SF4">
    <property type="entry name" value="PROTEIN CBR-OSM-7"/>
    <property type="match status" value="1"/>
</dbReference>
<evidence type="ECO:0000313" key="2">
    <source>
        <dbReference type="EMBL" id="KAK0404070.1"/>
    </source>
</evidence>
<dbReference type="PANTHER" id="PTHR35015">
    <property type="entry name" value="PROTEIN CBR-OSM-7-RELATED"/>
    <property type="match status" value="1"/>
</dbReference>
<keyword evidence="3" id="KW-1185">Reference proteome</keyword>
<dbReference type="GO" id="GO:0005112">
    <property type="term" value="F:Notch binding"/>
    <property type="evidence" value="ECO:0007669"/>
    <property type="project" value="TreeGrafter"/>
</dbReference>